<dbReference type="PANTHER" id="PTHR23423">
    <property type="entry name" value="ORGANIC SOLUTE TRANSPORTER-RELATED"/>
    <property type="match status" value="1"/>
</dbReference>
<evidence type="ECO:0000256" key="5">
    <source>
        <dbReference type="SAM" id="Phobius"/>
    </source>
</evidence>
<comment type="caution">
    <text evidence="6">The sequence shown here is derived from an EMBL/GenBank/DDBJ whole genome shotgun (WGS) entry which is preliminary data.</text>
</comment>
<evidence type="ECO:0000256" key="3">
    <source>
        <dbReference type="ARBA" id="ARBA00022989"/>
    </source>
</evidence>
<dbReference type="Proteomes" id="UP000663827">
    <property type="component" value="Unassembled WGS sequence"/>
</dbReference>
<organism evidence="6 7">
    <name type="scientific">Rhizoctonia solani</name>
    <dbReference type="NCBI Taxonomy" id="456999"/>
    <lineage>
        <taxon>Eukaryota</taxon>
        <taxon>Fungi</taxon>
        <taxon>Dikarya</taxon>
        <taxon>Basidiomycota</taxon>
        <taxon>Agaricomycotina</taxon>
        <taxon>Agaricomycetes</taxon>
        <taxon>Cantharellales</taxon>
        <taxon>Ceratobasidiaceae</taxon>
        <taxon>Rhizoctonia</taxon>
    </lineage>
</organism>
<dbReference type="EMBL" id="CAJNJQ010001397">
    <property type="protein sequence ID" value="CAE7137109.1"/>
    <property type="molecule type" value="Genomic_DNA"/>
</dbReference>
<sequence>MAITCPAEGEKGQGNPWYAGQIGWIISGAFVLATFIVTSISVGRHARNYRVPKEQRQIIRILYMPFIYSSIGFLSYRFIDKYTYLSLVSVVYESLAVCAFLFLMIQYAAKSTATGSINEILAKKNKAKLPIPCCCFRYRPTKPSFMHTVKWLVLQFVIIRPIMSIISIICHALGVLCPSSMSPVYPKFWLNLLSTQTMVVAMFGLLLFYTLNRQELNGHQPILKFAVIKVVVALTVLQEPVLKLLGSSGVIKATQHWSTSHVVDALNAFALIIEMTLASIAMLWAFSASEYRKMEAPCSTVTQAIMDSLNFGDFIAEMRHSSSFFYSHIRNRSKSSTRSLDGLEALDLNEAVVNEDTLRATRHTETDSTLWNKTGAMESTA</sequence>
<feature type="transmembrane region" description="Helical" evidence="5">
    <location>
        <begin position="61"/>
        <end position="79"/>
    </location>
</feature>
<keyword evidence="2 5" id="KW-0812">Transmembrane</keyword>
<feature type="transmembrane region" description="Helical" evidence="5">
    <location>
        <begin position="22"/>
        <end position="40"/>
    </location>
</feature>
<evidence type="ECO:0000256" key="4">
    <source>
        <dbReference type="ARBA" id="ARBA00023136"/>
    </source>
</evidence>
<dbReference type="AlphaFoldDB" id="A0A8H3E0S3"/>
<accession>A0A8H3E0S3</accession>
<dbReference type="GO" id="GO:0016020">
    <property type="term" value="C:membrane"/>
    <property type="evidence" value="ECO:0007669"/>
    <property type="project" value="UniProtKB-SubCell"/>
</dbReference>
<gene>
    <name evidence="6" type="ORF">RDB_LOCUS69852</name>
</gene>
<evidence type="ECO:0000256" key="1">
    <source>
        <dbReference type="ARBA" id="ARBA00004141"/>
    </source>
</evidence>
<dbReference type="InterPro" id="IPR005178">
    <property type="entry name" value="Ostalpha/TMEM184C"/>
</dbReference>
<feature type="transmembrane region" description="Helical" evidence="5">
    <location>
        <begin position="188"/>
        <end position="209"/>
    </location>
</feature>
<keyword evidence="4 5" id="KW-0472">Membrane</keyword>
<feature type="transmembrane region" description="Helical" evidence="5">
    <location>
        <begin position="151"/>
        <end position="176"/>
    </location>
</feature>
<evidence type="ECO:0000313" key="7">
    <source>
        <dbReference type="Proteomes" id="UP000663827"/>
    </source>
</evidence>
<feature type="transmembrane region" description="Helical" evidence="5">
    <location>
        <begin position="85"/>
        <end position="105"/>
    </location>
</feature>
<dbReference type="SMART" id="SM01417">
    <property type="entry name" value="Solute_trans_a"/>
    <property type="match status" value="1"/>
</dbReference>
<feature type="transmembrane region" description="Helical" evidence="5">
    <location>
        <begin position="221"/>
        <end position="238"/>
    </location>
</feature>
<reference evidence="6" key="1">
    <citation type="submission" date="2021-01" db="EMBL/GenBank/DDBJ databases">
        <authorList>
            <person name="Kaushik A."/>
        </authorList>
    </citation>
    <scope>NUCLEOTIDE SEQUENCE</scope>
    <source>
        <strain evidence="6">AG5</strain>
    </source>
</reference>
<proteinExistence type="predicted"/>
<feature type="transmembrane region" description="Helical" evidence="5">
    <location>
        <begin position="265"/>
        <end position="286"/>
    </location>
</feature>
<protein>
    <submittedName>
        <fullName evidence="6">Uncharacterized protein</fullName>
    </submittedName>
</protein>
<name>A0A8H3E0S3_9AGAM</name>
<evidence type="ECO:0000313" key="6">
    <source>
        <dbReference type="EMBL" id="CAE7137109.1"/>
    </source>
</evidence>
<evidence type="ECO:0000256" key="2">
    <source>
        <dbReference type="ARBA" id="ARBA00022692"/>
    </source>
</evidence>
<keyword evidence="3 5" id="KW-1133">Transmembrane helix</keyword>
<comment type="subcellular location">
    <subcellularLocation>
        <location evidence="1">Membrane</location>
        <topology evidence="1">Multi-pass membrane protein</topology>
    </subcellularLocation>
</comment>
<dbReference type="Pfam" id="PF03619">
    <property type="entry name" value="Solute_trans_a"/>
    <property type="match status" value="1"/>
</dbReference>